<proteinExistence type="predicted"/>
<accession>A0A163LGI8</accession>
<feature type="region of interest" description="Disordered" evidence="2">
    <location>
        <begin position="1"/>
        <end position="20"/>
    </location>
</feature>
<evidence type="ECO:0000313" key="4">
    <source>
        <dbReference type="Proteomes" id="UP000076837"/>
    </source>
</evidence>
<feature type="coiled-coil region" evidence="1">
    <location>
        <begin position="105"/>
        <end position="174"/>
    </location>
</feature>
<dbReference type="EMBL" id="JYNV01000055">
    <property type="protein sequence ID" value="KZM27785.1"/>
    <property type="molecule type" value="Genomic_DNA"/>
</dbReference>
<sequence>MATESAKTLPRRDSAVSSINSPEDTFQVARQLVSAVASFSSEGGYQKLAELVDRIPKLEAEIREKKKVFDQAEEAWEREKMSHVAERTNNLKGYEERVVHFGEEKAAFEQRVAELEARLVDKDKVVAQLEEKATGFKSTGRRLKEEWEVAKAKLKEKDNEITQLKTQIQDDQARAKKIAVALNTSQAETSTLNSSLEHTKQHNALLDQNLKVVEARLEELNSYFARLTDINADELAKEFKKIWVSVTLLVRKYVGEDLPDSMLAPTWDALNKNPIFPVDKPLPQSNSEVAKELRIVTVLSILANAINEHLLQPTYQSIDDHGSLEGILYNLASIDSKRERALRAMLLAVLEPEREDAEDQLTSRVVEEVMRYKGVSDVIRSDLKEAFLSNLDDMLCDVQDIWQKAQYSTHVFVSSFEATQASEFAWGIPIPSSSDACQVPAYVDEEDVVVLFPKMACVGDAETLIAAGTVVRKSQLYAFIKEERARTQSTEPGPSRPRQRTGRAASISNGTRSFLARTITASNAPSRG</sequence>
<feature type="coiled-coil region" evidence="1">
    <location>
        <begin position="48"/>
        <end position="75"/>
    </location>
</feature>
<dbReference type="OrthoDB" id="5421041at2759"/>
<reference evidence="3 4" key="1">
    <citation type="journal article" date="2016" name="Sci. Rep.">
        <title>Draft genome sequencing and secretome analysis of fungal phytopathogen Ascochyta rabiei provides insight into the necrotrophic effector repertoire.</title>
        <authorList>
            <person name="Verma S."/>
            <person name="Gazara R.K."/>
            <person name="Nizam S."/>
            <person name="Parween S."/>
            <person name="Chattopadhyay D."/>
            <person name="Verma P.K."/>
        </authorList>
    </citation>
    <scope>NUCLEOTIDE SEQUENCE [LARGE SCALE GENOMIC DNA]</scope>
    <source>
        <strain evidence="3 4">ArDII</strain>
    </source>
</reference>
<evidence type="ECO:0000313" key="3">
    <source>
        <dbReference type="EMBL" id="KZM27785.1"/>
    </source>
</evidence>
<keyword evidence="4" id="KW-1185">Reference proteome</keyword>
<evidence type="ECO:0000256" key="1">
    <source>
        <dbReference type="SAM" id="Coils"/>
    </source>
</evidence>
<dbReference type="Proteomes" id="UP000076837">
    <property type="component" value="Unassembled WGS sequence"/>
</dbReference>
<gene>
    <name evidence="3" type="ORF">ST47_g1082</name>
</gene>
<keyword evidence="1" id="KW-0175">Coiled coil</keyword>
<comment type="caution">
    <text evidence="3">The sequence shown here is derived from an EMBL/GenBank/DDBJ whole genome shotgun (WGS) entry which is preliminary data.</text>
</comment>
<dbReference type="SUPFAM" id="SSF57997">
    <property type="entry name" value="Tropomyosin"/>
    <property type="match status" value="1"/>
</dbReference>
<organism evidence="3 4">
    <name type="scientific">Didymella rabiei</name>
    <name type="common">Chickpea ascochyta blight fungus</name>
    <name type="synonym">Mycosphaerella rabiei</name>
    <dbReference type="NCBI Taxonomy" id="5454"/>
    <lineage>
        <taxon>Eukaryota</taxon>
        <taxon>Fungi</taxon>
        <taxon>Dikarya</taxon>
        <taxon>Ascomycota</taxon>
        <taxon>Pezizomycotina</taxon>
        <taxon>Dothideomycetes</taxon>
        <taxon>Pleosporomycetidae</taxon>
        <taxon>Pleosporales</taxon>
        <taxon>Pleosporineae</taxon>
        <taxon>Didymellaceae</taxon>
        <taxon>Ascochyta</taxon>
    </lineage>
</organism>
<feature type="region of interest" description="Disordered" evidence="2">
    <location>
        <begin position="484"/>
        <end position="507"/>
    </location>
</feature>
<protein>
    <submittedName>
        <fullName evidence="3">Uncharacterized protein</fullName>
    </submittedName>
</protein>
<evidence type="ECO:0000256" key="2">
    <source>
        <dbReference type="SAM" id="MobiDB-lite"/>
    </source>
</evidence>
<dbReference type="AlphaFoldDB" id="A0A163LGI8"/>
<name>A0A163LGI8_DIDRA</name>